<evidence type="ECO:0000256" key="1">
    <source>
        <dbReference type="SAM" id="MobiDB-lite"/>
    </source>
</evidence>
<reference evidence="3 4" key="1">
    <citation type="submission" date="2024-09" db="EMBL/GenBank/DDBJ databases">
        <title>Rethinking Asexuality: The Enigmatic Case of Functional Sexual Genes in Lepraria (Stereocaulaceae).</title>
        <authorList>
            <person name="Doellman M."/>
            <person name="Sun Y."/>
            <person name="Barcenas-Pena A."/>
            <person name="Lumbsch H.T."/>
            <person name="Grewe F."/>
        </authorList>
    </citation>
    <scope>NUCLEOTIDE SEQUENCE [LARGE SCALE GENOMIC DNA]</scope>
    <source>
        <strain evidence="3 4">Grewe 0041</strain>
    </source>
</reference>
<protein>
    <recommendedName>
        <fullName evidence="2">NWD NACHT-NTPase N-terminal domain-containing protein</fullName>
    </recommendedName>
</protein>
<feature type="region of interest" description="Disordered" evidence="1">
    <location>
        <begin position="1"/>
        <end position="115"/>
    </location>
</feature>
<evidence type="ECO:0000313" key="4">
    <source>
        <dbReference type="Proteomes" id="UP001590951"/>
    </source>
</evidence>
<keyword evidence="4" id="KW-1185">Reference proteome</keyword>
<feature type="compositionally biased region" description="Basic and acidic residues" evidence="1">
    <location>
        <begin position="19"/>
        <end position="38"/>
    </location>
</feature>
<proteinExistence type="predicted"/>
<sequence>MSKKESRWFRKNLPGFRAPKQEIFKEKEREDGNRRDRQVAPPVTPSTPSKNISMSLITDAETFQNAKTKPISSTKELRSQHAGSSPSLPAASVRKPATIPSTDSPTREAAAARKEPAISTAYRQLWDEAYDDLKRDECKLLELYETIISCELDSSKGAKGNIIEQTDRMKKRSQMDHLLHIGLDKTAELANVGEVEKNIGNAIIIVLSVKDAIGSALQAVPIAAVAWAGVCVALQASLPLHIRLLVLIVL</sequence>
<dbReference type="InterPro" id="IPR031359">
    <property type="entry name" value="NACHT_N"/>
</dbReference>
<dbReference type="Pfam" id="PF17100">
    <property type="entry name" value="NACHT_N"/>
    <property type="match status" value="1"/>
</dbReference>
<comment type="caution">
    <text evidence="3">The sequence shown here is derived from an EMBL/GenBank/DDBJ whole genome shotgun (WGS) entry which is preliminary data.</text>
</comment>
<feature type="domain" description="NWD NACHT-NTPase N-terminal" evidence="2">
    <location>
        <begin position="124"/>
        <end position="235"/>
    </location>
</feature>
<dbReference type="Proteomes" id="UP001590951">
    <property type="component" value="Unassembled WGS sequence"/>
</dbReference>
<feature type="compositionally biased region" description="Polar residues" evidence="1">
    <location>
        <begin position="46"/>
        <end position="74"/>
    </location>
</feature>
<evidence type="ECO:0000313" key="3">
    <source>
        <dbReference type="EMBL" id="KAL2051920.1"/>
    </source>
</evidence>
<evidence type="ECO:0000259" key="2">
    <source>
        <dbReference type="Pfam" id="PF17100"/>
    </source>
</evidence>
<gene>
    <name evidence="3" type="ORF">ABVK25_007835</name>
</gene>
<dbReference type="EMBL" id="JBHFEH010000031">
    <property type="protein sequence ID" value="KAL2051920.1"/>
    <property type="molecule type" value="Genomic_DNA"/>
</dbReference>
<organism evidence="3 4">
    <name type="scientific">Lepraria finkii</name>
    <dbReference type="NCBI Taxonomy" id="1340010"/>
    <lineage>
        <taxon>Eukaryota</taxon>
        <taxon>Fungi</taxon>
        <taxon>Dikarya</taxon>
        <taxon>Ascomycota</taxon>
        <taxon>Pezizomycotina</taxon>
        <taxon>Lecanoromycetes</taxon>
        <taxon>OSLEUM clade</taxon>
        <taxon>Lecanoromycetidae</taxon>
        <taxon>Lecanorales</taxon>
        <taxon>Lecanorineae</taxon>
        <taxon>Stereocaulaceae</taxon>
        <taxon>Lepraria</taxon>
    </lineage>
</organism>
<name>A0ABR4B1Z0_9LECA</name>
<accession>A0ABR4B1Z0</accession>